<name>A0A3D3R3Z0_9PLAN</name>
<dbReference type="AlphaFoldDB" id="A0A3D3R3Z0"/>
<accession>A0A3D3R3Z0</accession>
<reference evidence="2 4" key="2">
    <citation type="submission" date="2019-08" db="EMBL/GenBank/DDBJ databases">
        <title>Deep-cultivation of Planctomycetes and their phenomic and genomic characterization uncovers novel biology.</title>
        <authorList>
            <person name="Wiegand S."/>
            <person name="Jogler M."/>
            <person name="Boedeker C."/>
            <person name="Pinto D."/>
            <person name="Vollmers J."/>
            <person name="Rivas-Marin E."/>
            <person name="Kohn T."/>
            <person name="Peeters S.H."/>
            <person name="Heuer A."/>
            <person name="Rast P."/>
            <person name="Oberbeckmann S."/>
            <person name="Bunk B."/>
            <person name="Jeske O."/>
            <person name="Meyerdierks A."/>
            <person name="Storesund J.E."/>
            <person name="Kallscheuer N."/>
            <person name="Luecker S."/>
            <person name="Lage O.M."/>
            <person name="Pohl T."/>
            <person name="Merkel B.J."/>
            <person name="Hornburger P."/>
            <person name="Mueller R.-W."/>
            <person name="Bruemmer F."/>
            <person name="Labrenz M."/>
            <person name="Spormann A.M."/>
            <person name="Op den Camp H."/>
            <person name="Overmann J."/>
            <person name="Amann R."/>
            <person name="Jetten M.S.M."/>
            <person name="Mascher T."/>
            <person name="Medema M.H."/>
            <person name="Devos D.P."/>
            <person name="Kaster A.-K."/>
            <person name="Ovreas L."/>
            <person name="Rohde M."/>
            <person name="Galperin M.Y."/>
            <person name="Jogler C."/>
        </authorList>
    </citation>
    <scope>NUCLEOTIDE SEQUENCE [LARGE SCALE GENOMIC DNA]</scope>
    <source>
        <strain evidence="2 4">DSM 8797</strain>
    </source>
</reference>
<evidence type="ECO:0000313" key="2">
    <source>
        <dbReference type="EMBL" id="QEG16672.1"/>
    </source>
</evidence>
<dbReference type="EMBL" id="DQAY01000062">
    <property type="protein sequence ID" value="HCO23591.1"/>
    <property type="molecule type" value="Genomic_DNA"/>
</dbReference>
<dbReference type="EMBL" id="CP042910">
    <property type="protein sequence ID" value="QEG16672.1"/>
    <property type="molecule type" value="Genomic_DNA"/>
</dbReference>
<dbReference type="GeneID" id="98647103"/>
<evidence type="ECO:0000313" key="1">
    <source>
        <dbReference type="EMBL" id="HCO23591.1"/>
    </source>
</evidence>
<proteinExistence type="predicted"/>
<protein>
    <submittedName>
        <fullName evidence="1">Uncharacterized protein</fullName>
    </submittedName>
</protein>
<gene>
    <name evidence="1" type="ORF">DIT97_11225</name>
    <name evidence="2" type="ORF">GmarT_25380</name>
</gene>
<reference evidence="1 3" key="1">
    <citation type="journal article" date="2018" name="Nat. Biotechnol.">
        <title>A standardized bacterial taxonomy based on genome phylogeny substantially revises the tree of life.</title>
        <authorList>
            <person name="Parks D.H."/>
            <person name="Chuvochina M."/>
            <person name="Waite D.W."/>
            <person name="Rinke C."/>
            <person name="Skarshewski A."/>
            <person name="Chaumeil P.A."/>
            <person name="Hugenholtz P."/>
        </authorList>
    </citation>
    <scope>NUCLEOTIDE SEQUENCE [LARGE SCALE GENOMIC DNA]</scope>
    <source>
        <strain evidence="1">UBA9375</strain>
    </source>
</reference>
<evidence type="ECO:0000313" key="4">
    <source>
        <dbReference type="Proteomes" id="UP000322887"/>
    </source>
</evidence>
<evidence type="ECO:0000313" key="3">
    <source>
        <dbReference type="Proteomes" id="UP000263642"/>
    </source>
</evidence>
<organism evidence="1 3">
    <name type="scientific">Gimesia maris</name>
    <dbReference type="NCBI Taxonomy" id="122"/>
    <lineage>
        <taxon>Bacteria</taxon>
        <taxon>Pseudomonadati</taxon>
        <taxon>Planctomycetota</taxon>
        <taxon>Planctomycetia</taxon>
        <taxon>Planctomycetales</taxon>
        <taxon>Planctomycetaceae</taxon>
        <taxon>Gimesia</taxon>
    </lineage>
</organism>
<sequence>MSEQVMEELWNGLSPAADRTDLANAVIDRLLELKIDLQEVSLSEMKMLLARAYSNQARVDSQKRSRRISDCVVAS</sequence>
<dbReference type="RefSeq" id="WP_002646240.1">
    <property type="nucleotide sequence ID" value="NZ_CAXBMG010000052.1"/>
</dbReference>
<dbReference type="Proteomes" id="UP000322887">
    <property type="component" value="Chromosome"/>
</dbReference>
<dbReference type="Proteomes" id="UP000263642">
    <property type="component" value="Unassembled WGS sequence"/>
</dbReference>
<keyword evidence="4" id="KW-1185">Reference proteome</keyword>